<dbReference type="EMBL" id="NIRI02000042">
    <property type="protein sequence ID" value="KAG5451644.1"/>
    <property type="molecule type" value="Genomic_DNA"/>
</dbReference>
<name>A0A419Q8R9_CLOSI</name>
<dbReference type="Proteomes" id="UP000286415">
    <property type="component" value="Unassembled WGS sequence"/>
</dbReference>
<comment type="caution">
    <text evidence="1">The sequence shown here is derived from an EMBL/GenBank/DDBJ whole genome shotgun (WGS) entry which is preliminary data.</text>
</comment>
<organism evidence="1 2">
    <name type="scientific">Clonorchis sinensis</name>
    <name type="common">Chinese liver fluke</name>
    <dbReference type="NCBI Taxonomy" id="79923"/>
    <lineage>
        <taxon>Eukaryota</taxon>
        <taxon>Metazoa</taxon>
        <taxon>Spiralia</taxon>
        <taxon>Lophotrochozoa</taxon>
        <taxon>Platyhelminthes</taxon>
        <taxon>Trematoda</taxon>
        <taxon>Digenea</taxon>
        <taxon>Opisthorchiida</taxon>
        <taxon>Opisthorchiata</taxon>
        <taxon>Opisthorchiidae</taxon>
        <taxon>Clonorchis</taxon>
    </lineage>
</organism>
<dbReference type="AlphaFoldDB" id="A0A419Q8R9"/>
<proteinExistence type="predicted"/>
<dbReference type="InParanoid" id="A0A419Q8R9"/>
<protein>
    <submittedName>
        <fullName evidence="1">Uncharacterized protein</fullName>
    </submittedName>
</protein>
<reference evidence="1 2" key="1">
    <citation type="journal article" date="2018" name="Biotechnol. Adv.">
        <title>Improved genomic resources and new bioinformatic workflow for the carcinogenic parasite Clonorchis sinensis: Biotechnological implications.</title>
        <authorList>
            <person name="Wang D."/>
            <person name="Korhonen P.K."/>
            <person name="Gasser R.B."/>
            <person name="Young N.D."/>
        </authorList>
    </citation>
    <scope>NUCLEOTIDE SEQUENCE [LARGE SCALE GENOMIC DNA]</scope>
    <source>
        <strain evidence="1">Cs-k2</strain>
    </source>
</reference>
<sequence length="148" mass="17367">MSCSRCMYDDHQLRIDRPNVTPRSSDDRVVHPYHAQVSQEDCLLRSNPAKRVQLWSRVQTPHHIFHESLLLDHRTHWWGNVKDGGEMAHRLEHEFTDRKVRVSNPPLLLDFPCLGLGNLTVSQLSCFLRVAWQLGTERMLQLNDLFIF</sequence>
<gene>
    <name evidence="1" type="ORF">CSKR_109126</name>
</gene>
<reference evidence="1 2" key="2">
    <citation type="journal article" date="2021" name="Genomics">
        <title>High-quality reference genome for Clonorchis sinensis.</title>
        <authorList>
            <person name="Young N.D."/>
            <person name="Stroehlein A.J."/>
            <person name="Kinkar L."/>
            <person name="Wang T."/>
            <person name="Sohn W.M."/>
            <person name="Chang B.C.H."/>
            <person name="Kaur P."/>
            <person name="Weisz D."/>
            <person name="Dudchenko O."/>
            <person name="Aiden E.L."/>
            <person name="Korhonen P.K."/>
            <person name="Gasser R.B."/>
        </authorList>
    </citation>
    <scope>NUCLEOTIDE SEQUENCE [LARGE SCALE GENOMIC DNA]</scope>
    <source>
        <strain evidence="1">Cs-k2</strain>
    </source>
</reference>
<accession>A0A419Q8R9</accession>
<keyword evidence="2" id="KW-1185">Reference proteome</keyword>
<evidence type="ECO:0000313" key="2">
    <source>
        <dbReference type="Proteomes" id="UP000286415"/>
    </source>
</evidence>
<evidence type="ECO:0000313" key="1">
    <source>
        <dbReference type="EMBL" id="KAG5451644.1"/>
    </source>
</evidence>